<evidence type="ECO:0000256" key="1">
    <source>
        <dbReference type="SAM" id="Phobius"/>
    </source>
</evidence>
<gene>
    <name evidence="2" type="ORF">AAEO56_02415</name>
</gene>
<keyword evidence="1" id="KW-0812">Transmembrane</keyword>
<feature type="transmembrane region" description="Helical" evidence="1">
    <location>
        <begin position="101"/>
        <end position="122"/>
    </location>
</feature>
<keyword evidence="3" id="KW-1185">Reference proteome</keyword>
<keyword evidence="1" id="KW-1133">Transmembrane helix</keyword>
<evidence type="ECO:0000313" key="3">
    <source>
        <dbReference type="Proteomes" id="UP001464555"/>
    </source>
</evidence>
<keyword evidence="1" id="KW-0472">Membrane</keyword>
<organism evidence="2 3">
    <name type="scientific">Flavobacterium arundinis</name>
    <dbReference type="NCBI Taxonomy" id="3139143"/>
    <lineage>
        <taxon>Bacteria</taxon>
        <taxon>Pseudomonadati</taxon>
        <taxon>Bacteroidota</taxon>
        <taxon>Flavobacteriia</taxon>
        <taxon>Flavobacteriales</taxon>
        <taxon>Flavobacteriaceae</taxon>
        <taxon>Flavobacterium</taxon>
    </lineage>
</organism>
<dbReference type="Proteomes" id="UP001464555">
    <property type="component" value="Unassembled WGS sequence"/>
</dbReference>
<dbReference type="RefSeq" id="WP_341695420.1">
    <property type="nucleotide sequence ID" value="NZ_JBBYHR010000001.1"/>
</dbReference>
<evidence type="ECO:0000313" key="2">
    <source>
        <dbReference type="EMBL" id="MEL1243102.1"/>
    </source>
</evidence>
<dbReference type="EMBL" id="JBBYHR010000001">
    <property type="protein sequence ID" value="MEL1243102.1"/>
    <property type="molecule type" value="Genomic_DNA"/>
</dbReference>
<reference evidence="2 3" key="1">
    <citation type="submission" date="2024-04" db="EMBL/GenBank/DDBJ databases">
        <title>Flavobacterium sp. DGU11 16S ribosomal RNA gene Genome sequencing and assembly.</title>
        <authorList>
            <person name="Park S."/>
        </authorList>
    </citation>
    <scope>NUCLEOTIDE SEQUENCE [LARGE SCALE GENOMIC DNA]</scope>
    <source>
        <strain evidence="2 3">DGU11</strain>
    </source>
</reference>
<comment type="caution">
    <text evidence="2">The sequence shown here is derived from an EMBL/GenBank/DDBJ whole genome shotgun (WGS) entry which is preliminary data.</text>
</comment>
<feature type="transmembrane region" description="Helical" evidence="1">
    <location>
        <begin position="129"/>
        <end position="151"/>
    </location>
</feature>
<proteinExistence type="predicted"/>
<name>A0ABU9HT44_9FLAO</name>
<sequence>MKTQNIIRLLAGLSLLILFCPFFEMCSFRREEANEVETEISEVQSDTGDLKHSHLTNTAEIKGQPEESKADSRTAIEKRHTIDISGWEFATIPFEDFPDNLFNFFLFFTGCAISSIMSLVFAITRKLKLINIMAWISGSLALLPLLITVVMDGNINIVSDIRYGYLLYIINSIAIIVFSKKAIKQNAI</sequence>
<feature type="transmembrane region" description="Helical" evidence="1">
    <location>
        <begin position="163"/>
        <end position="183"/>
    </location>
</feature>
<accession>A0ABU9HT44</accession>
<protein>
    <submittedName>
        <fullName evidence="2">Uncharacterized protein</fullName>
    </submittedName>
</protein>